<evidence type="ECO:0000313" key="1">
    <source>
        <dbReference type="EMBL" id="JAH20985.1"/>
    </source>
</evidence>
<name>A0A0E9QXM8_ANGAN</name>
<reference evidence="1" key="2">
    <citation type="journal article" date="2015" name="Fish Shellfish Immunol.">
        <title>Early steps in the European eel (Anguilla anguilla)-Vibrio vulnificus interaction in the gills: Role of the RtxA13 toxin.</title>
        <authorList>
            <person name="Callol A."/>
            <person name="Pajuelo D."/>
            <person name="Ebbesson L."/>
            <person name="Teles M."/>
            <person name="MacKenzie S."/>
            <person name="Amaro C."/>
        </authorList>
    </citation>
    <scope>NUCLEOTIDE SEQUENCE</scope>
</reference>
<protein>
    <submittedName>
        <fullName evidence="1">Uncharacterized protein</fullName>
    </submittedName>
</protein>
<proteinExistence type="predicted"/>
<dbReference type="AlphaFoldDB" id="A0A0E9QXM8"/>
<dbReference type="EMBL" id="GBXM01102591">
    <property type="protein sequence ID" value="JAH05986.1"/>
    <property type="molecule type" value="Transcribed_RNA"/>
</dbReference>
<dbReference type="EMBL" id="GBXM01070663">
    <property type="protein sequence ID" value="JAH37914.1"/>
    <property type="molecule type" value="Transcribed_RNA"/>
</dbReference>
<sequence length="30" mass="3278">MNRCSILSTFCLKMILGLASSSEGNLFEVI</sequence>
<dbReference type="EMBL" id="GBXM01087592">
    <property type="protein sequence ID" value="JAH20985.1"/>
    <property type="molecule type" value="Transcribed_RNA"/>
</dbReference>
<reference evidence="1" key="1">
    <citation type="submission" date="2014-11" db="EMBL/GenBank/DDBJ databases">
        <authorList>
            <person name="Amaro Gonzalez C."/>
        </authorList>
    </citation>
    <scope>NUCLEOTIDE SEQUENCE</scope>
</reference>
<accession>A0A0E9QXM8</accession>
<organism evidence="1">
    <name type="scientific">Anguilla anguilla</name>
    <name type="common">European freshwater eel</name>
    <name type="synonym">Muraena anguilla</name>
    <dbReference type="NCBI Taxonomy" id="7936"/>
    <lineage>
        <taxon>Eukaryota</taxon>
        <taxon>Metazoa</taxon>
        <taxon>Chordata</taxon>
        <taxon>Craniata</taxon>
        <taxon>Vertebrata</taxon>
        <taxon>Euteleostomi</taxon>
        <taxon>Actinopterygii</taxon>
        <taxon>Neopterygii</taxon>
        <taxon>Teleostei</taxon>
        <taxon>Anguilliformes</taxon>
        <taxon>Anguillidae</taxon>
        <taxon>Anguilla</taxon>
    </lineage>
</organism>